<dbReference type="eggNOG" id="COG5281">
    <property type="taxonomic scope" value="Bacteria"/>
</dbReference>
<dbReference type="Proteomes" id="UP000051298">
    <property type="component" value="Unassembled WGS sequence"/>
</dbReference>
<evidence type="ECO:0000313" key="3">
    <source>
        <dbReference type="Proteomes" id="UP000051298"/>
    </source>
</evidence>
<protein>
    <submittedName>
        <fullName evidence="2">Phage tail tape measure protein, lambda family</fullName>
    </submittedName>
</protein>
<evidence type="ECO:0000256" key="1">
    <source>
        <dbReference type="SAM" id="MobiDB-lite"/>
    </source>
</evidence>
<dbReference type="STRING" id="266809.PM03_04725"/>
<sequence>MDDLNEDIGTLKEMLESLQTEASGAQTVVSNFTRELGSLRGEMTYTDKEVKSLSRSFGSGLRSAFDGLVFDGMKLSDALESISKSMVNSAYSAAIKPVQNAVGGALASGLNSIGSNLSLFADGGAFTQGRASSIAGGIASQPTSFPMRGGMGMLGEAGPEAIMPLSRGPDGKLGVRTEGGSAKPVTVVMNISTPDAQSFRRSQSQVAAEMSRALGRGQRNR</sequence>
<name>A0A0P1FFK7_9RHOB</name>
<reference evidence="2 3" key="1">
    <citation type="submission" date="2015-09" db="EMBL/GenBank/DDBJ databases">
        <authorList>
            <consortium name="Swine Surveillance"/>
        </authorList>
    </citation>
    <scope>NUCLEOTIDE SEQUENCE [LARGE SCALE GENOMIC DNA]</scope>
    <source>
        <strain evidence="2 3">CECT 5294</strain>
    </source>
</reference>
<proteinExistence type="predicted"/>
<accession>A0A0P1FFK7</accession>
<dbReference type="AlphaFoldDB" id="A0A0P1FFK7"/>
<feature type="compositionally biased region" description="Polar residues" evidence="1">
    <location>
        <begin position="194"/>
        <end position="206"/>
    </location>
</feature>
<organism evidence="2 3">
    <name type="scientific">Thalassobacter stenotrophicus</name>
    <dbReference type="NCBI Taxonomy" id="266809"/>
    <lineage>
        <taxon>Bacteria</taxon>
        <taxon>Pseudomonadati</taxon>
        <taxon>Pseudomonadota</taxon>
        <taxon>Alphaproteobacteria</taxon>
        <taxon>Rhodobacterales</taxon>
        <taxon>Roseobacteraceae</taxon>
        <taxon>Thalassobacter</taxon>
    </lineage>
</organism>
<dbReference type="EMBL" id="CYRX01000010">
    <property type="protein sequence ID" value="CUH59590.1"/>
    <property type="molecule type" value="Genomic_DNA"/>
</dbReference>
<feature type="region of interest" description="Disordered" evidence="1">
    <location>
        <begin position="194"/>
        <end position="221"/>
    </location>
</feature>
<dbReference type="RefSeq" id="WP_038002605.1">
    <property type="nucleotide sequence ID" value="NZ_CP107618.1"/>
</dbReference>
<gene>
    <name evidence="2" type="ORF">THS5294_00876</name>
</gene>
<evidence type="ECO:0000313" key="2">
    <source>
        <dbReference type="EMBL" id="CUH59590.1"/>
    </source>
</evidence>